<dbReference type="InterPro" id="IPR029058">
    <property type="entry name" value="AB_hydrolase_fold"/>
</dbReference>
<organism evidence="7 8">
    <name type="scientific">Acanthoscelides obtectus</name>
    <name type="common">Bean weevil</name>
    <name type="synonym">Bruchus obtectus</name>
    <dbReference type="NCBI Taxonomy" id="200917"/>
    <lineage>
        <taxon>Eukaryota</taxon>
        <taxon>Metazoa</taxon>
        <taxon>Ecdysozoa</taxon>
        <taxon>Arthropoda</taxon>
        <taxon>Hexapoda</taxon>
        <taxon>Insecta</taxon>
        <taxon>Pterygota</taxon>
        <taxon>Neoptera</taxon>
        <taxon>Endopterygota</taxon>
        <taxon>Coleoptera</taxon>
        <taxon>Polyphaga</taxon>
        <taxon>Cucujiformia</taxon>
        <taxon>Chrysomeloidea</taxon>
        <taxon>Chrysomelidae</taxon>
        <taxon>Bruchinae</taxon>
        <taxon>Bruchini</taxon>
        <taxon>Acanthoscelides</taxon>
    </lineage>
</organism>
<dbReference type="SUPFAM" id="SSF53474">
    <property type="entry name" value="alpha/beta-Hydrolases"/>
    <property type="match status" value="1"/>
</dbReference>
<dbReference type="OrthoDB" id="6846267at2759"/>
<reference evidence="7" key="1">
    <citation type="submission" date="2022-03" db="EMBL/GenBank/DDBJ databases">
        <authorList>
            <person name="Sayadi A."/>
        </authorList>
    </citation>
    <scope>NUCLEOTIDE SEQUENCE</scope>
</reference>
<evidence type="ECO:0000256" key="1">
    <source>
        <dbReference type="ARBA" id="ARBA00005964"/>
    </source>
</evidence>
<name>A0A9P0LJ04_ACAOB</name>
<comment type="similarity">
    <text evidence="1">Belongs to the type-B carboxylesterase/lipase family.</text>
</comment>
<comment type="caution">
    <text evidence="7">The sequence shown here is derived from an EMBL/GenBank/DDBJ whole genome shotgun (WGS) entry which is preliminary data.</text>
</comment>
<protein>
    <recommendedName>
        <fullName evidence="6">Carboxylesterase type B domain-containing protein</fullName>
    </recommendedName>
</protein>
<gene>
    <name evidence="7" type="ORF">ACAOBT_LOCUS23909</name>
</gene>
<keyword evidence="5" id="KW-0732">Signal</keyword>
<accession>A0A9P0LJ04</accession>
<feature type="signal peptide" evidence="5">
    <location>
        <begin position="1"/>
        <end position="22"/>
    </location>
</feature>
<dbReference type="EMBL" id="CAKOFQ010007300">
    <property type="protein sequence ID" value="CAH1997705.1"/>
    <property type="molecule type" value="Genomic_DNA"/>
</dbReference>
<dbReference type="PANTHER" id="PTHR43142:SF1">
    <property type="entry name" value="CARBOXYLIC ESTER HYDROLASE"/>
    <property type="match status" value="1"/>
</dbReference>
<evidence type="ECO:0000256" key="2">
    <source>
        <dbReference type="ARBA" id="ARBA00022487"/>
    </source>
</evidence>
<dbReference type="PANTHER" id="PTHR43142">
    <property type="entry name" value="CARBOXYLIC ESTER HYDROLASE"/>
    <property type="match status" value="1"/>
</dbReference>
<dbReference type="AlphaFoldDB" id="A0A9P0LJ04"/>
<dbReference type="PROSITE" id="PS00941">
    <property type="entry name" value="CARBOXYLESTERASE_B_2"/>
    <property type="match status" value="1"/>
</dbReference>
<keyword evidence="8" id="KW-1185">Reference proteome</keyword>
<dbReference type="InterPro" id="IPR019819">
    <property type="entry name" value="Carboxylesterase_B_CS"/>
</dbReference>
<feature type="domain" description="Carboxylesterase type B" evidence="6">
    <location>
        <begin position="55"/>
        <end position="566"/>
    </location>
</feature>
<keyword evidence="3" id="KW-0378">Hydrolase</keyword>
<dbReference type="GO" id="GO:0052689">
    <property type="term" value="F:carboxylic ester hydrolase activity"/>
    <property type="evidence" value="ECO:0007669"/>
    <property type="project" value="UniProtKB-KW"/>
</dbReference>
<evidence type="ECO:0000259" key="6">
    <source>
        <dbReference type="Pfam" id="PF00135"/>
    </source>
</evidence>
<evidence type="ECO:0000313" key="8">
    <source>
        <dbReference type="Proteomes" id="UP001152888"/>
    </source>
</evidence>
<evidence type="ECO:0000256" key="4">
    <source>
        <dbReference type="ARBA" id="ARBA00023180"/>
    </source>
</evidence>
<proteinExistence type="inferred from homology"/>
<sequence length="585" mass="65514">MLGSSSEELLTFLLVLTGAVSCMVTYPEDWRRCFSHCAYIPGAAKIAEDAARPFTVTNLGPVEGEWRTSFGGRKYASFEGIPYAKPPVGDLRFEEPQPVEPWSGIWNATRIYKCPQTHMLAKSMPKEAGLGHYQGEEDCLYLNVYVPVTTESKKLDVVVHIHGGAYVAGWSNEYLGEKYVMDRDIILVSLNYRIGALGFLSTEDDVVPGNNGLKDQTLALKWIQDNIEWFNGNPKSVTITGFSAGATSVHFHYLSSYSKGLFHRGMSLSGSALSHWAVRLGPLKKAQKLATLLGCETENTKVMVKCLKSRPASQIVIQTDEMHEVGCLPFSLFVPVVDKQAKRPFLEDLPENLLKAGKVLDVPWMASFNHDEGLLLSIVLKPFIRVLNQLWSHIGTAILHTDDVPTSFQQTALQKVKQHYATTGEDLSFDDLTKLGTDALMKYGVERAIKLQSAVVQSPVYYYRFGYEGQNSLKLLFAKEKIQGTCHGDDMVYFFGGIIIMPLSDDEIKMKDVCLDILYTYAHGRVPRALDKDWTPTSKSLEYHDILGPETIEVKSKSDHADTDFWKQIMILDKSYLQAHVKDEL</sequence>
<dbReference type="Gene3D" id="3.40.50.1820">
    <property type="entry name" value="alpha/beta hydrolase"/>
    <property type="match status" value="1"/>
</dbReference>
<dbReference type="Pfam" id="PF00135">
    <property type="entry name" value="COesterase"/>
    <property type="match status" value="1"/>
</dbReference>
<keyword evidence="2" id="KW-0719">Serine esterase</keyword>
<evidence type="ECO:0000256" key="3">
    <source>
        <dbReference type="ARBA" id="ARBA00022801"/>
    </source>
</evidence>
<feature type="chain" id="PRO_5040415589" description="Carboxylesterase type B domain-containing protein" evidence="5">
    <location>
        <begin position="23"/>
        <end position="585"/>
    </location>
</feature>
<dbReference type="InterPro" id="IPR002018">
    <property type="entry name" value="CarbesteraseB"/>
</dbReference>
<evidence type="ECO:0000313" key="7">
    <source>
        <dbReference type="EMBL" id="CAH1997705.1"/>
    </source>
</evidence>
<evidence type="ECO:0000256" key="5">
    <source>
        <dbReference type="SAM" id="SignalP"/>
    </source>
</evidence>
<dbReference type="Proteomes" id="UP001152888">
    <property type="component" value="Unassembled WGS sequence"/>
</dbReference>
<keyword evidence="4" id="KW-0325">Glycoprotein</keyword>